<gene>
    <name evidence="1" type="ORF">UFOVP71_455</name>
</gene>
<dbReference type="EMBL" id="LR797824">
    <property type="protein sequence ID" value="CAB4241917.1"/>
    <property type="molecule type" value="Genomic_DNA"/>
</dbReference>
<protein>
    <submittedName>
        <fullName evidence="1">Uncharacterized protein</fullName>
    </submittedName>
</protein>
<sequence>MNLTEIDNALTELANSGDPAFATAAQQVRELTTQALAGQMSKQELVEVLADMQRQLDIIQDMNQMAFKEKLNTVLNGIIILAGAV</sequence>
<name>A0A6J5TDA6_9CAUD</name>
<accession>A0A6J5TDA6</accession>
<evidence type="ECO:0000313" key="1">
    <source>
        <dbReference type="EMBL" id="CAB4241917.1"/>
    </source>
</evidence>
<organism evidence="1">
    <name type="scientific">uncultured Caudovirales phage</name>
    <dbReference type="NCBI Taxonomy" id="2100421"/>
    <lineage>
        <taxon>Viruses</taxon>
        <taxon>Duplodnaviria</taxon>
        <taxon>Heunggongvirae</taxon>
        <taxon>Uroviricota</taxon>
        <taxon>Caudoviricetes</taxon>
        <taxon>Peduoviridae</taxon>
        <taxon>Maltschvirus</taxon>
        <taxon>Maltschvirus maltsch</taxon>
    </lineage>
</organism>
<proteinExistence type="predicted"/>
<reference evidence="1" key="1">
    <citation type="submission" date="2020-05" db="EMBL/GenBank/DDBJ databases">
        <authorList>
            <person name="Chiriac C."/>
            <person name="Salcher M."/>
            <person name="Ghai R."/>
            <person name="Kavagutti S V."/>
        </authorList>
    </citation>
    <scope>NUCLEOTIDE SEQUENCE</scope>
</reference>